<dbReference type="Gene3D" id="1.10.8.60">
    <property type="match status" value="1"/>
</dbReference>
<dbReference type="Gene3D" id="3.40.50.300">
    <property type="entry name" value="P-loop containing nucleotide triphosphate hydrolases"/>
    <property type="match status" value="2"/>
</dbReference>
<dbReference type="GO" id="GO:0034605">
    <property type="term" value="P:cellular response to heat"/>
    <property type="evidence" value="ECO:0007669"/>
    <property type="project" value="TreeGrafter"/>
</dbReference>
<keyword evidence="6" id="KW-0645">Protease</keyword>
<dbReference type="InterPro" id="IPR019489">
    <property type="entry name" value="Clp_ATPase_C"/>
</dbReference>
<protein>
    <submittedName>
        <fullName evidence="6">ATP-dependent Clp protease ATP-binding subunit ClpC</fullName>
    </submittedName>
</protein>
<dbReference type="SMART" id="SM01086">
    <property type="entry name" value="ClpB_D2-small"/>
    <property type="match status" value="1"/>
</dbReference>
<dbReference type="GO" id="GO:0005524">
    <property type="term" value="F:ATP binding"/>
    <property type="evidence" value="ECO:0007669"/>
    <property type="project" value="UniProtKB-KW"/>
</dbReference>
<reference evidence="6 7" key="1">
    <citation type="submission" date="2019-08" db="EMBL/GenBank/DDBJ databases">
        <title>Complete genome sequence of Candidatus Uab amorphum.</title>
        <authorList>
            <person name="Shiratori T."/>
            <person name="Suzuki S."/>
            <person name="Kakizawa Y."/>
            <person name="Ishida K."/>
        </authorList>
    </citation>
    <scope>NUCLEOTIDE SEQUENCE [LARGE SCALE GENOMIC DNA]</scope>
    <source>
        <strain evidence="6 7">SRT547</strain>
    </source>
</reference>
<evidence type="ECO:0000256" key="3">
    <source>
        <dbReference type="ARBA" id="ARBA00023186"/>
    </source>
</evidence>
<evidence type="ECO:0000259" key="4">
    <source>
        <dbReference type="SMART" id="SM00382"/>
    </source>
</evidence>
<name>A0A5S9ITK5_UABAM</name>
<evidence type="ECO:0000256" key="2">
    <source>
        <dbReference type="ARBA" id="ARBA00022840"/>
    </source>
</evidence>
<evidence type="ECO:0000313" key="6">
    <source>
        <dbReference type="EMBL" id="BBM87310.1"/>
    </source>
</evidence>
<dbReference type="CDD" id="cd19499">
    <property type="entry name" value="RecA-like_ClpB_Hsp104-like"/>
    <property type="match status" value="1"/>
</dbReference>
<dbReference type="InterPro" id="IPR027417">
    <property type="entry name" value="P-loop_NTPase"/>
</dbReference>
<evidence type="ECO:0000313" key="7">
    <source>
        <dbReference type="Proteomes" id="UP000326354"/>
    </source>
</evidence>
<dbReference type="RefSeq" id="WP_151971335.1">
    <property type="nucleotide sequence ID" value="NZ_AP019860.1"/>
</dbReference>
<keyword evidence="1" id="KW-0547">Nucleotide-binding</keyword>
<dbReference type="GO" id="GO:0005737">
    <property type="term" value="C:cytoplasm"/>
    <property type="evidence" value="ECO:0007669"/>
    <property type="project" value="TreeGrafter"/>
</dbReference>
<dbReference type="SUPFAM" id="SSF52540">
    <property type="entry name" value="P-loop containing nucleoside triphosphate hydrolases"/>
    <property type="match status" value="2"/>
</dbReference>
<dbReference type="SMART" id="SM00382">
    <property type="entry name" value="AAA"/>
    <property type="match status" value="2"/>
</dbReference>
<keyword evidence="2 6" id="KW-0067">ATP-binding</keyword>
<feature type="domain" description="Clp ATPase C-terminal" evidence="5">
    <location>
        <begin position="694"/>
        <end position="785"/>
    </location>
</feature>
<evidence type="ECO:0000256" key="1">
    <source>
        <dbReference type="ARBA" id="ARBA00022741"/>
    </source>
</evidence>
<feature type="domain" description="AAA+ ATPase" evidence="4">
    <location>
        <begin position="529"/>
        <end position="674"/>
    </location>
</feature>
<dbReference type="PANTHER" id="PTHR11638:SF18">
    <property type="entry name" value="HEAT SHOCK PROTEIN 104"/>
    <property type="match status" value="1"/>
</dbReference>
<organism evidence="6 7">
    <name type="scientific">Uabimicrobium amorphum</name>
    <dbReference type="NCBI Taxonomy" id="2596890"/>
    <lineage>
        <taxon>Bacteria</taxon>
        <taxon>Pseudomonadati</taxon>
        <taxon>Planctomycetota</taxon>
        <taxon>Candidatus Uabimicrobiia</taxon>
        <taxon>Candidatus Uabimicrobiales</taxon>
        <taxon>Candidatus Uabimicrobiaceae</taxon>
        <taxon>Candidatus Uabimicrobium</taxon>
    </lineage>
</organism>
<dbReference type="KEGG" id="uam:UABAM_05719"/>
<feature type="domain" description="AAA+ ATPase" evidence="4">
    <location>
        <begin position="245"/>
        <end position="396"/>
    </location>
</feature>
<dbReference type="AlphaFoldDB" id="A0A5S9ITK5"/>
<dbReference type="InterPro" id="IPR050130">
    <property type="entry name" value="ClpA_ClpB"/>
</dbReference>
<dbReference type="GO" id="GO:0006508">
    <property type="term" value="P:proteolysis"/>
    <property type="evidence" value="ECO:0007669"/>
    <property type="project" value="UniProtKB-KW"/>
</dbReference>
<dbReference type="OrthoDB" id="1488635at2"/>
<dbReference type="InterPro" id="IPR001270">
    <property type="entry name" value="ClpA/B"/>
</dbReference>
<accession>A0A5S9ITK5</accession>
<dbReference type="Proteomes" id="UP000326354">
    <property type="component" value="Chromosome"/>
</dbReference>
<gene>
    <name evidence="6" type="ORF">UABAM_05719</name>
</gene>
<dbReference type="GO" id="GO:0016887">
    <property type="term" value="F:ATP hydrolysis activity"/>
    <property type="evidence" value="ECO:0007669"/>
    <property type="project" value="InterPro"/>
</dbReference>
<keyword evidence="7" id="KW-1185">Reference proteome</keyword>
<dbReference type="Pfam" id="PF10431">
    <property type="entry name" value="ClpB_D2-small"/>
    <property type="match status" value="1"/>
</dbReference>
<keyword evidence="6" id="KW-0378">Hydrolase</keyword>
<sequence length="1126" mass="131351">MGSVTLEFPIFIQTKRVWQKANYYCIRPLFLKAPLSEHPRYSKAIHGLNKEIRKKFRGFKSGRNNMNELLWLMFLPDFHFVSQKLSFHVGQRYISGSFTAVWFEMQGYRVVCLPAFDNYFFILPKKEQEKVDLASAMQTHIQKIFREKRKKMGDNFPTQDYMTTKGENVSVFKMTIYVGNGPFPFESTMDSFFAALFGGHTEFEGAWEIDRVGSDLNNLYPNDLLRCFYRDDYVTRLSQIIYSKENTPVVLLGERGVGKSSIIHESIHRYMHKNNQYDISRLVKVWHIDPTRIIAGMSVVGMWQKRFEAILAYVKTRRKKVKKNVPKNDVVVFDNVIALLRIGKSAQNNMCLSDVLKTHLEKRDLQVVLETTPEKWKLVQEWDRRFSDLFQVIRIEEPAFVDSTKMILKQRAVVEKEHNVEITHEALSAIFHLQRTYLRLEKLPGSVSKFLHRIAVKYKNKVVDIEQVHREFSLISHMDLHFFDKKSRFHKNEVREKISTTLIGQSQAVDAITNLIHLIKSGLCDPEKPFATFLFIGPTGVGKTEAAKVLTRYLFTSEDKIVRFDMNEFVDGGAVSRLIGDIQNPQGLLTTRILHQPFCVLLFDEIEKAHPNIHDLLLQVLGEGRLSDALGRTIDFTKTVIIMTSNIGAQRVGQQVGFHDHPQRDQHVYTKEVENFFRPEFLNRIDEIVTFRKLSLEHLIKIARLQINNLLERDGFLRRTVIFNVSEKALQQVAHKGFDPDLGARALKRSIEKDLTFMVAEELVGVASTTPIIFDIFLHKNQFVPHIVALEKIKPFSQKCLPPRITENDLLPFLQDMKRKTDSLMDDYFDNDEHYEKDNWSYYLFKDKLQDFRNTVESDIWSMHDYESVKNLQGSVNAPPLKKTFCKSWYSYEPYLNPNEILAHDDMISYLDELYGNIPEFVTDNEAKSVEYFLKFAYIQFFGIETAMGNKDMVHFHLSSCVEGRGLQNIEYLQHCYINFIKSLDMNVEILTHDKPNEIIFVGEGPRLWDFFRSEMGIHMFYLPHQPPIPIRLHLTKKPKRHKRDSWIKKQNNCYHNWLLQLETGTKTLADYPYKNNEILRIYCPSTDDGTVTDLRTGLINKIDMSLQDWQLIFFANKFGSGDGDI</sequence>
<dbReference type="InterPro" id="IPR003959">
    <property type="entry name" value="ATPase_AAA_core"/>
</dbReference>
<dbReference type="EMBL" id="AP019860">
    <property type="protein sequence ID" value="BBM87310.1"/>
    <property type="molecule type" value="Genomic_DNA"/>
</dbReference>
<proteinExistence type="predicted"/>
<evidence type="ECO:0000259" key="5">
    <source>
        <dbReference type="SMART" id="SM01086"/>
    </source>
</evidence>
<dbReference type="PRINTS" id="PR00300">
    <property type="entry name" value="CLPPROTEASEA"/>
</dbReference>
<dbReference type="GO" id="GO:0008233">
    <property type="term" value="F:peptidase activity"/>
    <property type="evidence" value="ECO:0007669"/>
    <property type="project" value="UniProtKB-KW"/>
</dbReference>
<keyword evidence="3" id="KW-0143">Chaperone</keyword>
<dbReference type="Pfam" id="PF07724">
    <property type="entry name" value="AAA_2"/>
    <property type="match status" value="1"/>
</dbReference>
<dbReference type="InterPro" id="IPR003593">
    <property type="entry name" value="AAA+_ATPase"/>
</dbReference>
<dbReference type="PANTHER" id="PTHR11638">
    <property type="entry name" value="ATP-DEPENDENT CLP PROTEASE"/>
    <property type="match status" value="1"/>
</dbReference>